<proteinExistence type="inferred from homology"/>
<feature type="domain" description="GS catalytic" evidence="6">
    <location>
        <begin position="123"/>
        <end position="462"/>
    </location>
</feature>
<organism evidence="7 8">
    <name type="scientific">Microbulbifer agarilyticus</name>
    <dbReference type="NCBI Taxonomy" id="260552"/>
    <lineage>
        <taxon>Bacteria</taxon>
        <taxon>Pseudomonadati</taxon>
        <taxon>Pseudomonadota</taxon>
        <taxon>Gammaproteobacteria</taxon>
        <taxon>Cellvibrionales</taxon>
        <taxon>Microbulbiferaceae</taxon>
        <taxon>Microbulbifer</taxon>
    </lineage>
</organism>
<evidence type="ECO:0000313" key="8">
    <source>
        <dbReference type="Proteomes" id="UP000188219"/>
    </source>
</evidence>
<sequence>MSQPDSCSWLDSLPKAFHAYLNGRRLDEVECIVPDLHGMSRGKAMPLSKYSPDTQTFLPISIFYQTITGKDVEMDIEDQWAESDMTLVPDLTTAMAVPWARQPALQIIHDLHDADGQPIPCAPRNVLKRVLDCYAEQGWRPIVAPELEFYLTRPNVDPNEPIQPPVGRTGRTGTSLQSYSMTAIDEYGPVIDTIYEFAESAGLHIDSVIQEDGAGQVEFNLPHGDPVWLADQVFYFKRIIREAALKNGMFATFMAKPMRDQPGSAMHIHQSVVETKSGKNIFSNEDGGASDLFRYFIGGTQKHLREIMPFIAPNVNSYRRFELADNSSAPTNIGWGYDNRATGLRVPNSAAQDRRLENRVVGVDANPYLAIASSLVCGYLGMVNGVEPSAPAASELDEELEESFYIPGTFDEALRIFEGADEVRQALGEDFCQLYAAVKSYEMRLFHREISPWERQHLLLNV</sequence>
<dbReference type="InterPro" id="IPR008146">
    <property type="entry name" value="Gln_synth_cat_dom"/>
</dbReference>
<dbReference type="SMART" id="SM01230">
    <property type="entry name" value="Gln-synt_C"/>
    <property type="match status" value="1"/>
</dbReference>
<dbReference type="Pfam" id="PF00120">
    <property type="entry name" value="Gln-synt_C"/>
    <property type="match status" value="1"/>
</dbReference>
<dbReference type="GO" id="GO:0006542">
    <property type="term" value="P:glutamine biosynthetic process"/>
    <property type="evidence" value="ECO:0007669"/>
    <property type="project" value="InterPro"/>
</dbReference>
<dbReference type="InterPro" id="IPR036651">
    <property type="entry name" value="Gln_synt_N_sf"/>
</dbReference>
<dbReference type="Proteomes" id="UP000188219">
    <property type="component" value="Chromosome"/>
</dbReference>
<accession>A0A1Q2M7D6</accession>
<dbReference type="PROSITE" id="PS51987">
    <property type="entry name" value="GS_CATALYTIC"/>
    <property type="match status" value="1"/>
</dbReference>
<evidence type="ECO:0000313" key="7">
    <source>
        <dbReference type="EMBL" id="AQQ68540.1"/>
    </source>
</evidence>
<dbReference type="EMBL" id="CP019650">
    <property type="protein sequence ID" value="AQQ68540.1"/>
    <property type="molecule type" value="Genomic_DNA"/>
</dbReference>
<dbReference type="InterPro" id="IPR014746">
    <property type="entry name" value="Gln_synth/guanido_kin_cat_dom"/>
</dbReference>
<dbReference type="Gene3D" id="3.10.20.70">
    <property type="entry name" value="Glutamine synthetase, N-terminal domain"/>
    <property type="match status" value="1"/>
</dbReference>
<dbReference type="PROSITE" id="PS00181">
    <property type="entry name" value="GLNA_ATP"/>
    <property type="match status" value="1"/>
</dbReference>
<gene>
    <name evidence="7" type="ORF">Mag101_13545</name>
</gene>
<dbReference type="InterPro" id="IPR027303">
    <property type="entry name" value="Gln_synth_gly_rich_site"/>
</dbReference>
<dbReference type="RefSeq" id="WP_077406018.1">
    <property type="nucleotide sequence ID" value="NZ_CP019650.1"/>
</dbReference>
<keyword evidence="8" id="KW-1185">Reference proteome</keyword>
<evidence type="ECO:0000256" key="1">
    <source>
        <dbReference type="ARBA" id="ARBA00001946"/>
    </source>
</evidence>
<dbReference type="SUPFAM" id="SSF55931">
    <property type="entry name" value="Glutamine synthetase/guanido kinase"/>
    <property type="match status" value="1"/>
</dbReference>
<dbReference type="GO" id="GO:0006598">
    <property type="term" value="P:polyamine catabolic process"/>
    <property type="evidence" value="ECO:0007669"/>
    <property type="project" value="TreeGrafter"/>
</dbReference>
<evidence type="ECO:0000259" key="6">
    <source>
        <dbReference type="PROSITE" id="PS51987"/>
    </source>
</evidence>
<evidence type="ECO:0000256" key="3">
    <source>
        <dbReference type="ARBA" id="ARBA00022842"/>
    </source>
</evidence>
<dbReference type="KEGG" id="maga:Mag101_13545"/>
<dbReference type="STRING" id="260552.Mag101_13545"/>
<keyword evidence="3" id="KW-0460">Magnesium</keyword>
<dbReference type="AlphaFoldDB" id="A0A1Q2M7D6"/>
<comment type="cofactor">
    <cofactor evidence="1">
        <name>Mg(2+)</name>
        <dbReference type="ChEBI" id="CHEBI:18420"/>
    </cofactor>
</comment>
<dbReference type="PANTHER" id="PTHR43785:SF3">
    <property type="entry name" value="GS CATALYTIC DOMAIN-CONTAINING PROTEIN"/>
    <property type="match status" value="1"/>
</dbReference>
<evidence type="ECO:0000256" key="4">
    <source>
        <dbReference type="PROSITE-ProRule" id="PRU01331"/>
    </source>
</evidence>
<dbReference type="OrthoDB" id="9789509at2"/>
<keyword evidence="2" id="KW-0436">Ligase</keyword>
<protein>
    <submittedName>
        <fullName evidence="7">Glutamine synthetase</fullName>
    </submittedName>
</protein>
<evidence type="ECO:0000256" key="2">
    <source>
        <dbReference type="ARBA" id="ARBA00022598"/>
    </source>
</evidence>
<comment type="similarity">
    <text evidence="4 5">Belongs to the glutamine synthetase family.</text>
</comment>
<reference evidence="7" key="1">
    <citation type="submission" date="2017-02" db="EMBL/GenBank/DDBJ databases">
        <title>Genome of Microbulbifer agarilyticus GP101.</title>
        <authorList>
            <person name="Jung J."/>
            <person name="Bae S.S."/>
            <person name="Baek K."/>
        </authorList>
    </citation>
    <scope>NUCLEOTIDE SEQUENCE [LARGE SCALE GENOMIC DNA]</scope>
    <source>
        <strain evidence="7">GP101</strain>
    </source>
</reference>
<dbReference type="SUPFAM" id="SSF54368">
    <property type="entry name" value="Glutamine synthetase, N-terminal domain"/>
    <property type="match status" value="1"/>
</dbReference>
<dbReference type="GO" id="GO:0004356">
    <property type="term" value="F:glutamine synthetase activity"/>
    <property type="evidence" value="ECO:0007669"/>
    <property type="project" value="InterPro"/>
</dbReference>
<dbReference type="Gene3D" id="3.30.590.10">
    <property type="entry name" value="Glutamine synthetase/guanido kinase, catalytic domain"/>
    <property type="match status" value="1"/>
</dbReference>
<evidence type="ECO:0000256" key="5">
    <source>
        <dbReference type="RuleBase" id="RU000384"/>
    </source>
</evidence>
<name>A0A1Q2M7D6_9GAMM</name>
<dbReference type="PANTHER" id="PTHR43785">
    <property type="entry name" value="GAMMA-GLUTAMYLPUTRESCINE SYNTHETASE"/>
    <property type="match status" value="1"/>
</dbReference>